<dbReference type="RefSeq" id="WP_377382129.1">
    <property type="nucleotide sequence ID" value="NZ_JBHSSW010000066.1"/>
</dbReference>
<feature type="transmembrane region" description="Helical" evidence="4">
    <location>
        <begin position="319"/>
        <end position="340"/>
    </location>
</feature>
<dbReference type="Gene3D" id="1.20.1250.20">
    <property type="entry name" value="MFS general substrate transporter like domains"/>
    <property type="match status" value="1"/>
</dbReference>
<evidence type="ECO:0000256" key="1">
    <source>
        <dbReference type="ARBA" id="ARBA00022692"/>
    </source>
</evidence>
<comment type="caution">
    <text evidence="6">The sequence shown here is derived from an EMBL/GenBank/DDBJ whole genome shotgun (WGS) entry which is preliminary data.</text>
</comment>
<gene>
    <name evidence="6" type="ORF">ACFQDM_18850</name>
</gene>
<accession>A0ABW1SFQ8</accession>
<feature type="transmembrane region" description="Helical" evidence="4">
    <location>
        <begin position="378"/>
        <end position="396"/>
    </location>
</feature>
<feature type="transmembrane region" description="Helical" evidence="4">
    <location>
        <begin position="352"/>
        <end position="372"/>
    </location>
</feature>
<dbReference type="PROSITE" id="PS50850">
    <property type="entry name" value="MFS"/>
    <property type="match status" value="1"/>
</dbReference>
<organism evidence="6 7">
    <name type="scientific">Ponticaulis profundi</name>
    <dbReference type="NCBI Taxonomy" id="2665222"/>
    <lineage>
        <taxon>Bacteria</taxon>
        <taxon>Pseudomonadati</taxon>
        <taxon>Pseudomonadota</taxon>
        <taxon>Alphaproteobacteria</taxon>
        <taxon>Hyphomonadales</taxon>
        <taxon>Hyphomonadaceae</taxon>
        <taxon>Ponticaulis</taxon>
    </lineage>
</organism>
<evidence type="ECO:0000256" key="2">
    <source>
        <dbReference type="ARBA" id="ARBA00022989"/>
    </source>
</evidence>
<feature type="domain" description="Major facilitator superfamily (MFS) profile" evidence="5">
    <location>
        <begin position="14"/>
        <end position="401"/>
    </location>
</feature>
<dbReference type="EMBL" id="JBHSSW010000066">
    <property type="protein sequence ID" value="MFC6200138.1"/>
    <property type="molecule type" value="Genomic_DNA"/>
</dbReference>
<dbReference type="Proteomes" id="UP001596303">
    <property type="component" value="Unassembled WGS sequence"/>
</dbReference>
<dbReference type="InterPro" id="IPR011701">
    <property type="entry name" value="MFS"/>
</dbReference>
<evidence type="ECO:0000256" key="4">
    <source>
        <dbReference type="SAM" id="Phobius"/>
    </source>
</evidence>
<keyword evidence="7" id="KW-1185">Reference proteome</keyword>
<dbReference type="Pfam" id="PF07690">
    <property type="entry name" value="MFS_1"/>
    <property type="match status" value="1"/>
</dbReference>
<feature type="transmembrane region" description="Helical" evidence="4">
    <location>
        <begin position="222"/>
        <end position="243"/>
    </location>
</feature>
<keyword evidence="1 4" id="KW-0812">Transmembrane</keyword>
<dbReference type="PANTHER" id="PTHR23546:SF1">
    <property type="entry name" value="MEMBRANE PROTEIN"/>
    <property type="match status" value="1"/>
</dbReference>
<reference evidence="7" key="1">
    <citation type="journal article" date="2019" name="Int. J. Syst. Evol. Microbiol.">
        <title>The Global Catalogue of Microorganisms (GCM) 10K type strain sequencing project: providing services to taxonomists for standard genome sequencing and annotation.</title>
        <authorList>
            <consortium name="The Broad Institute Genomics Platform"/>
            <consortium name="The Broad Institute Genome Sequencing Center for Infectious Disease"/>
            <person name="Wu L."/>
            <person name="Ma J."/>
        </authorList>
    </citation>
    <scope>NUCLEOTIDE SEQUENCE [LARGE SCALE GENOMIC DNA]</scope>
    <source>
        <strain evidence="7">CGMCC-1.15741</strain>
    </source>
</reference>
<dbReference type="InterPro" id="IPR020846">
    <property type="entry name" value="MFS_dom"/>
</dbReference>
<evidence type="ECO:0000259" key="5">
    <source>
        <dbReference type="PROSITE" id="PS50850"/>
    </source>
</evidence>
<feature type="transmembrane region" description="Helical" evidence="4">
    <location>
        <begin position="181"/>
        <end position="201"/>
    </location>
</feature>
<feature type="transmembrane region" description="Helical" evidence="4">
    <location>
        <begin position="294"/>
        <end position="313"/>
    </location>
</feature>
<protein>
    <submittedName>
        <fullName evidence="6">MFS transporter</fullName>
    </submittedName>
</protein>
<dbReference type="SUPFAM" id="SSF103473">
    <property type="entry name" value="MFS general substrate transporter"/>
    <property type="match status" value="1"/>
</dbReference>
<evidence type="ECO:0000313" key="6">
    <source>
        <dbReference type="EMBL" id="MFC6200138.1"/>
    </source>
</evidence>
<feature type="transmembrane region" description="Helical" evidence="4">
    <location>
        <begin position="151"/>
        <end position="175"/>
    </location>
</feature>
<feature type="transmembrane region" description="Helical" evidence="4">
    <location>
        <begin position="263"/>
        <end position="282"/>
    </location>
</feature>
<feature type="transmembrane region" description="Helical" evidence="4">
    <location>
        <begin position="109"/>
        <end position="130"/>
    </location>
</feature>
<evidence type="ECO:0000256" key="3">
    <source>
        <dbReference type="ARBA" id="ARBA00023136"/>
    </source>
</evidence>
<name>A0ABW1SFQ8_9PROT</name>
<feature type="transmembrane region" description="Helical" evidence="4">
    <location>
        <begin position="16"/>
        <end position="36"/>
    </location>
</feature>
<keyword evidence="2 4" id="KW-1133">Transmembrane helix</keyword>
<dbReference type="PANTHER" id="PTHR23546">
    <property type="entry name" value="TRANSPORT PROTEIN"/>
    <property type="match status" value="1"/>
</dbReference>
<feature type="transmembrane region" description="Helical" evidence="4">
    <location>
        <begin position="48"/>
        <end position="68"/>
    </location>
</feature>
<dbReference type="InterPro" id="IPR036259">
    <property type="entry name" value="MFS_trans_sf"/>
</dbReference>
<keyword evidence="3 4" id="KW-0472">Membrane</keyword>
<proteinExistence type="predicted"/>
<feature type="transmembrane region" description="Helical" evidence="4">
    <location>
        <begin position="80"/>
        <end position="103"/>
    </location>
</feature>
<evidence type="ECO:0000313" key="7">
    <source>
        <dbReference type="Proteomes" id="UP001596303"/>
    </source>
</evidence>
<sequence>MVEETALKPLSALQKWVIAFALVSMGVGMTISFVVAPPLARDAGLSEIQVAGVLTLSSLFFTFLTPVWGNLANRYGRKRVMAFALFSAAITNAAFILSLSAALKGMVVGLNAFLLLAVVRLSFGVLASGLQPASFASMTDSTTAKDRAAGLGFLGAAMSVGSILGPSTAALLAPIDPLAPLWGSVAFSAIGGLIVMFTLPNDATVDHDNVRPKRMSLLDPRVRGYLIFLMSYFIAVACVQQTLAWFVTDRFDLDRSSAVEAAGWVFGVMSLTMILTQTFYVSRYKPKPEFMLPLGLLLVPIGYGLSILPLPFLAMCASFGLVGIGSALIVPAINALGTLAVDPHEQGGAAGLLSAAPPAGFVLGPLLGAWLYMFNRSLPLIVSAVAMSTLLGFVLLRMRGRRGHA</sequence>